<feature type="transmembrane region" description="Helical" evidence="7">
    <location>
        <begin position="126"/>
        <end position="154"/>
    </location>
</feature>
<dbReference type="InterPro" id="IPR002010">
    <property type="entry name" value="T3SS_IM_R"/>
</dbReference>
<evidence type="ECO:0000256" key="3">
    <source>
        <dbReference type="ARBA" id="ARBA00022475"/>
    </source>
</evidence>
<feature type="transmembrane region" description="Helical" evidence="7">
    <location>
        <begin position="209"/>
        <end position="235"/>
    </location>
</feature>
<dbReference type="GO" id="GO:0005886">
    <property type="term" value="C:plasma membrane"/>
    <property type="evidence" value="ECO:0007669"/>
    <property type="project" value="UniProtKB-SubCell"/>
</dbReference>
<keyword evidence="6 7" id="KW-0472">Membrane</keyword>
<keyword evidence="5 7" id="KW-1133">Transmembrane helix</keyword>
<feature type="transmembrane region" description="Helical" evidence="7">
    <location>
        <begin position="15"/>
        <end position="34"/>
    </location>
</feature>
<keyword evidence="8" id="KW-0966">Cell projection</keyword>
<feature type="transmembrane region" description="Helical" evidence="7">
    <location>
        <begin position="70"/>
        <end position="87"/>
    </location>
</feature>
<accession>A0A5C5GJ41</accession>
<feature type="transmembrane region" description="Helical" evidence="7">
    <location>
        <begin position="174"/>
        <end position="197"/>
    </location>
</feature>
<dbReference type="Proteomes" id="UP000314011">
    <property type="component" value="Unassembled WGS sequence"/>
</dbReference>
<dbReference type="PANTHER" id="PTHR30065:SF1">
    <property type="entry name" value="SURFACE PRESENTATION OF ANTIGENS PROTEIN SPAR"/>
    <property type="match status" value="1"/>
</dbReference>
<name>A0A5C5GJ41_9RHOB</name>
<comment type="subcellular location">
    <subcellularLocation>
        <location evidence="1">Cell membrane</location>
        <topology evidence="1">Multi-pass membrane protein</topology>
    </subcellularLocation>
</comment>
<evidence type="ECO:0000256" key="4">
    <source>
        <dbReference type="ARBA" id="ARBA00022692"/>
    </source>
</evidence>
<reference evidence="8 9" key="1">
    <citation type="submission" date="2019-06" db="EMBL/GenBank/DDBJ databases">
        <title>Genome of new Rhodobacteraceae sp. SM1903.</title>
        <authorList>
            <person name="Ren X."/>
        </authorList>
    </citation>
    <scope>NUCLEOTIDE SEQUENCE [LARGE SCALE GENOMIC DNA]</scope>
    <source>
        <strain evidence="8 9">SM1903</strain>
    </source>
</reference>
<gene>
    <name evidence="8" type="ORF">FHY64_11635</name>
</gene>
<evidence type="ECO:0000256" key="5">
    <source>
        <dbReference type="ARBA" id="ARBA00022989"/>
    </source>
</evidence>
<sequence length="254" mass="26407">MTDVLAALPIATETYWVAWAVFLRIAGLVALLPAFGEQSIPVRVRFALASAFTLLTFPLVSFEVSPAPNLLAVLTEPLVGLIFGLWLRLMVHAMQIAGTIAAQSTSLSQIFGGSAGIDPMPAMGNVLVLSALTLAVISGLGPSSIEYVLLSYTIVPYGTVPSASVLVELGASRIADAFALGFALAAPFLIASMLYNVTLGVINRAMPQLMVTFVGAPAITAGGLSMLALSFPYLLSVWLTRLAGVLDGSALLSP</sequence>
<keyword evidence="3" id="KW-1003">Cell membrane</keyword>
<keyword evidence="8" id="KW-0969">Cilium</keyword>
<comment type="similarity">
    <text evidence="2">Belongs to the FliR/MopE/SpaR family.</text>
</comment>
<evidence type="ECO:0000256" key="2">
    <source>
        <dbReference type="ARBA" id="ARBA00009772"/>
    </source>
</evidence>
<dbReference type="PANTHER" id="PTHR30065">
    <property type="entry name" value="FLAGELLAR BIOSYNTHETIC PROTEIN FLIR"/>
    <property type="match status" value="1"/>
</dbReference>
<dbReference type="Pfam" id="PF01311">
    <property type="entry name" value="Bac_export_1"/>
    <property type="match status" value="1"/>
</dbReference>
<keyword evidence="8" id="KW-0282">Flagellum</keyword>
<organism evidence="8 9">
    <name type="scientific">Pelagovum pacificum</name>
    <dbReference type="NCBI Taxonomy" id="2588711"/>
    <lineage>
        <taxon>Bacteria</taxon>
        <taxon>Pseudomonadati</taxon>
        <taxon>Pseudomonadota</taxon>
        <taxon>Alphaproteobacteria</taxon>
        <taxon>Rhodobacterales</taxon>
        <taxon>Paracoccaceae</taxon>
        <taxon>Pelagovum</taxon>
    </lineage>
</organism>
<dbReference type="GO" id="GO:0006605">
    <property type="term" value="P:protein targeting"/>
    <property type="evidence" value="ECO:0007669"/>
    <property type="project" value="InterPro"/>
</dbReference>
<feature type="transmembrane region" description="Helical" evidence="7">
    <location>
        <begin position="46"/>
        <end position="64"/>
    </location>
</feature>
<dbReference type="RefSeq" id="WP_140194699.1">
    <property type="nucleotide sequence ID" value="NZ_CP065915.1"/>
</dbReference>
<dbReference type="EMBL" id="VFFF01000001">
    <property type="protein sequence ID" value="TNY33881.1"/>
    <property type="molecule type" value="Genomic_DNA"/>
</dbReference>
<keyword evidence="9" id="KW-1185">Reference proteome</keyword>
<evidence type="ECO:0000256" key="7">
    <source>
        <dbReference type="SAM" id="Phobius"/>
    </source>
</evidence>
<dbReference type="AlphaFoldDB" id="A0A5C5GJ41"/>
<evidence type="ECO:0000313" key="8">
    <source>
        <dbReference type="EMBL" id="TNY33881.1"/>
    </source>
</evidence>
<proteinExistence type="inferred from homology"/>
<evidence type="ECO:0000313" key="9">
    <source>
        <dbReference type="Proteomes" id="UP000314011"/>
    </source>
</evidence>
<dbReference type="OrthoDB" id="9779817at2"/>
<keyword evidence="4 7" id="KW-0812">Transmembrane</keyword>
<evidence type="ECO:0000256" key="1">
    <source>
        <dbReference type="ARBA" id="ARBA00004651"/>
    </source>
</evidence>
<comment type="caution">
    <text evidence="8">The sequence shown here is derived from an EMBL/GenBank/DDBJ whole genome shotgun (WGS) entry which is preliminary data.</text>
</comment>
<dbReference type="PRINTS" id="PR00953">
    <property type="entry name" value="TYPE3IMRPROT"/>
</dbReference>
<evidence type="ECO:0000256" key="6">
    <source>
        <dbReference type="ARBA" id="ARBA00023136"/>
    </source>
</evidence>
<protein>
    <submittedName>
        <fullName evidence="8">Flagellar biosynthetic protein FliR</fullName>
    </submittedName>
</protein>